<keyword evidence="12" id="KW-1164">Virus endocytosis by host</keyword>
<evidence type="ECO:0000256" key="13">
    <source>
        <dbReference type="ARBA" id="ARBA00023125"/>
    </source>
</evidence>
<evidence type="ECO:0000256" key="4">
    <source>
        <dbReference type="ARBA" id="ARBA00022431"/>
    </source>
</evidence>
<accession>R9WB58</accession>
<dbReference type="RefSeq" id="YP_008130364.1">
    <property type="nucleotide sequence ID" value="NC_021568.1"/>
</dbReference>
<dbReference type="EMBL" id="KC771281">
    <property type="protein sequence ID" value="AGN96212.1"/>
    <property type="molecule type" value="Genomic_DNA"/>
</dbReference>
<reference evidence="16 17" key="1">
    <citation type="journal article" date="2013" name="Emerg. Infect. Dis.">
        <title>Novel cyclovirus in human cerebrospinal fluid, Malawi, 2010-2011.</title>
        <authorList>
            <person name="Smits S.L."/>
            <person name="Zijlstra E.E."/>
            <person name="van Hellemond J.J."/>
            <person name="Schapendonk C.M."/>
            <person name="Bodewes R."/>
            <person name="Schurch A.C."/>
            <person name="Haagmans B.L."/>
            <person name="Osterhaus A.D."/>
        </authorList>
    </citation>
    <scope>NUCLEOTIDE SEQUENCE [LARGE SCALE GENOMIC DNA]</scope>
    <source>
        <strain evidence="16">VS5700009</strain>
    </source>
</reference>
<keyword evidence="17" id="KW-1185">Reference proteome</keyword>
<evidence type="ECO:0000256" key="3">
    <source>
        <dbReference type="ARBA" id="ARBA00010301"/>
    </source>
</evidence>
<dbReference type="GO" id="GO:0019062">
    <property type="term" value="P:virion attachment to host cell"/>
    <property type="evidence" value="ECO:0007669"/>
    <property type="project" value="UniProtKB-KW"/>
</dbReference>
<dbReference type="GO" id="GO:0075732">
    <property type="term" value="P:viral penetration into host nucleus"/>
    <property type="evidence" value="ECO:0007669"/>
    <property type="project" value="UniProtKB-KW"/>
</dbReference>
<evidence type="ECO:0000256" key="10">
    <source>
        <dbReference type="ARBA" id="ARBA00022804"/>
    </source>
</evidence>
<dbReference type="GO" id="GO:0043657">
    <property type="term" value="C:host cell"/>
    <property type="evidence" value="ECO:0007669"/>
    <property type="project" value="GOC"/>
</dbReference>
<organism evidence="16 17">
    <name type="scientific">Human cyclovirus VS5700009</name>
    <dbReference type="NCBI Taxonomy" id="1345637"/>
    <lineage>
        <taxon>Viruses</taxon>
        <taxon>Monodnaviria</taxon>
        <taxon>Shotokuvirae</taxon>
        <taxon>Cressdnaviricota</taxon>
        <taxon>Arfiviricetes</taxon>
        <taxon>Cirlivirales</taxon>
        <taxon>Circoviridae</taxon>
        <taxon>Cyclovirus</taxon>
        <taxon>Cyclovirus munthu</taxon>
    </lineage>
</organism>
<evidence type="ECO:0000256" key="14">
    <source>
        <dbReference type="ARBA" id="ARBA00023296"/>
    </source>
</evidence>
<evidence type="ECO:0000256" key="9">
    <source>
        <dbReference type="ARBA" id="ARBA00022595"/>
    </source>
</evidence>
<keyword evidence="11" id="KW-0946">Virion</keyword>
<comment type="subcellular location">
    <subcellularLocation>
        <location evidence="1">Host nucleus</location>
    </subcellularLocation>
    <subcellularLocation>
        <location evidence="2">Virion</location>
    </subcellularLocation>
</comment>
<keyword evidence="7" id="KW-1048">Host nucleus</keyword>
<evidence type="ECO:0000256" key="6">
    <source>
        <dbReference type="ARBA" id="ARBA00022561"/>
    </source>
</evidence>
<keyword evidence="4" id="KW-1140">T=1 icosahedral capsid protein</keyword>
<proteinExistence type="inferred from homology"/>
<evidence type="ECO:0000313" key="16">
    <source>
        <dbReference type="EMBL" id="AGN96212.1"/>
    </source>
</evidence>
<evidence type="ECO:0000256" key="15">
    <source>
        <dbReference type="ARBA" id="ARBA00046863"/>
    </source>
</evidence>
<name>R9WB58_9CIRC</name>
<dbReference type="GO" id="GO:0039615">
    <property type="term" value="C:T=1 icosahedral viral capsid"/>
    <property type="evidence" value="ECO:0007669"/>
    <property type="project" value="UniProtKB-KW"/>
</dbReference>
<keyword evidence="14" id="KW-1160">Virus entry into host cell</keyword>
<keyword evidence="9" id="KW-1162">Viral penetration into host cytoplasm</keyword>
<keyword evidence="8" id="KW-0945">Host-virus interaction</keyword>
<keyword evidence="13" id="KW-0238">DNA-binding</keyword>
<evidence type="ECO:0000256" key="2">
    <source>
        <dbReference type="ARBA" id="ARBA00004328"/>
    </source>
</evidence>
<comment type="similarity">
    <text evidence="3">Belongs to the circoviridae capsid protein family.</text>
</comment>
<evidence type="ECO:0000256" key="11">
    <source>
        <dbReference type="ARBA" id="ARBA00022844"/>
    </source>
</evidence>
<evidence type="ECO:0000256" key="7">
    <source>
        <dbReference type="ARBA" id="ARBA00022562"/>
    </source>
</evidence>
<evidence type="ECO:0000313" key="17">
    <source>
        <dbReference type="Proteomes" id="UP000138320"/>
    </source>
</evidence>
<dbReference type="Gene3D" id="2.60.120.950">
    <property type="entry name" value="Circovirus capsid protein"/>
    <property type="match status" value="1"/>
</dbReference>
<dbReference type="GO" id="GO:0019069">
    <property type="term" value="P:viral capsid assembly"/>
    <property type="evidence" value="ECO:0007669"/>
    <property type="project" value="InterPro"/>
</dbReference>
<dbReference type="GO" id="GO:0042025">
    <property type="term" value="C:host cell nucleus"/>
    <property type="evidence" value="ECO:0007669"/>
    <property type="project" value="UniProtKB-SubCell"/>
</dbReference>
<dbReference type="Pfam" id="PF02443">
    <property type="entry name" value="Circo_capsid"/>
    <property type="match status" value="1"/>
</dbReference>
<evidence type="ECO:0000256" key="5">
    <source>
        <dbReference type="ARBA" id="ARBA00022524"/>
    </source>
</evidence>
<evidence type="ECO:0000256" key="1">
    <source>
        <dbReference type="ARBA" id="ARBA00004147"/>
    </source>
</evidence>
<keyword evidence="6" id="KW-0167">Capsid protein</keyword>
<dbReference type="GO" id="GO:0075509">
    <property type="term" value="P:endocytosis involved in viral entry into host cell"/>
    <property type="evidence" value="ECO:0007669"/>
    <property type="project" value="UniProtKB-KW"/>
</dbReference>
<comment type="subunit">
    <text evidence="15">Homomultimer. Assembles in the nucleus, presumably in an immature form, then migrates to the cytoplasm once assembled as mature virion. Interacts with Rep; this interaction relocates Rep into the nucleus.</text>
</comment>
<protein>
    <submittedName>
        <fullName evidence="16">Capsid protein</fullName>
    </submittedName>
</protein>
<dbReference type="OrthoDB" id="19850at10239"/>
<keyword evidence="10" id="KW-1161">Viral attachment to host cell</keyword>
<dbReference type="GO" id="GO:0003677">
    <property type="term" value="F:DNA binding"/>
    <property type="evidence" value="ECO:0007669"/>
    <property type="project" value="UniProtKB-KW"/>
</dbReference>
<dbReference type="Proteomes" id="UP000138320">
    <property type="component" value="Segment"/>
</dbReference>
<dbReference type="GeneID" id="15957214"/>
<dbReference type="KEGG" id="vg:15957214"/>
<sequence length="234" mass="27419">MAFRRRLVRRRAPVYRRRGNFRYRRAPLRRRVAFRRRRRADRYVLRARYSYTHTIAPSNTSSVQFKPKAEDFAEFSQLAGNFEAYKFASFTVTVRPLFNTSSQKESCPPYVSAPYHVNLTQSIGFNECQSLNQCKTYNGTRTSYRRFVPAVLGAVQYVDNNGVVNTSFCKTNWKPRLEITNQSTRIPHYCCVYVFDADAVPKAEDLPIITARQYEITLNATFIMYTQKNIMHSR</sequence>
<dbReference type="InterPro" id="IPR003383">
    <property type="entry name" value="Circovirus_capsid"/>
</dbReference>
<evidence type="ECO:0000256" key="12">
    <source>
        <dbReference type="ARBA" id="ARBA00022890"/>
    </source>
</evidence>
<dbReference type="InterPro" id="IPR038652">
    <property type="entry name" value="Circovirus_capsid_sf"/>
</dbReference>
<evidence type="ECO:0000256" key="8">
    <source>
        <dbReference type="ARBA" id="ARBA00022581"/>
    </source>
</evidence>
<keyword evidence="5" id="KW-1163">Viral penetration into host nucleus</keyword>